<proteinExistence type="predicted"/>
<organism evidence="1 2">
    <name type="scientific">Halobacteriovorax vibrionivorans</name>
    <dbReference type="NCBI Taxonomy" id="2152716"/>
    <lineage>
        <taxon>Bacteria</taxon>
        <taxon>Pseudomonadati</taxon>
        <taxon>Bdellovibrionota</taxon>
        <taxon>Bacteriovoracia</taxon>
        <taxon>Bacteriovoracales</taxon>
        <taxon>Halobacteriovoraceae</taxon>
        <taxon>Halobacteriovorax</taxon>
    </lineage>
</organism>
<dbReference type="EMBL" id="QDKL01000003">
    <property type="protein sequence ID" value="RZF20507.1"/>
    <property type="molecule type" value="Genomic_DNA"/>
</dbReference>
<keyword evidence="2" id="KW-1185">Reference proteome</keyword>
<dbReference type="RefSeq" id="WP_115362385.1">
    <property type="nucleotide sequence ID" value="NZ_QDKL01000003.1"/>
</dbReference>
<evidence type="ECO:0000313" key="2">
    <source>
        <dbReference type="Proteomes" id="UP000443582"/>
    </source>
</evidence>
<gene>
    <name evidence="1" type="ORF">DAY19_11000</name>
</gene>
<reference evidence="2" key="1">
    <citation type="journal article" date="2019" name="Int. J. Syst. Evol. Microbiol.">
        <title>Halobacteriovorax valvorus sp. nov., a novel prokaryotic predator isolated from coastal seawater of China.</title>
        <authorList>
            <person name="Chen M.-X."/>
        </authorList>
    </citation>
    <scope>NUCLEOTIDE SEQUENCE [LARGE SCALE GENOMIC DNA]</scope>
    <source>
        <strain evidence="2">BL9</strain>
    </source>
</reference>
<dbReference type="Proteomes" id="UP000443582">
    <property type="component" value="Unassembled WGS sequence"/>
</dbReference>
<comment type="caution">
    <text evidence="1">The sequence shown here is derived from an EMBL/GenBank/DDBJ whole genome shotgun (WGS) entry which is preliminary data.</text>
</comment>
<name>A0ABY0IC21_9BACT</name>
<accession>A0ABY0IC21</accession>
<evidence type="ECO:0000313" key="1">
    <source>
        <dbReference type="EMBL" id="RZF20507.1"/>
    </source>
</evidence>
<sequence length="107" mass="11883">MLIRSFNKILLASLLTLSIQAEYRVYQYMVSSRLQPQGPASVIVTSTLDPNSYVKYNGGNRSIRVNLLKTWMCKGHTGNKMPCKSPLALTAPILESAEQERPGAQNL</sequence>
<protein>
    <submittedName>
        <fullName evidence="1">Uncharacterized protein</fullName>
    </submittedName>
</protein>